<dbReference type="InterPro" id="IPR006171">
    <property type="entry name" value="TOPRIM_dom"/>
</dbReference>
<feature type="site" description="Interaction with DNA" evidence="12">
    <location>
        <position position="165"/>
    </location>
</feature>
<evidence type="ECO:0000259" key="14">
    <source>
        <dbReference type="PROSITE" id="PS52039"/>
    </source>
</evidence>
<evidence type="ECO:0000256" key="8">
    <source>
        <dbReference type="ARBA" id="ARBA00022842"/>
    </source>
</evidence>
<dbReference type="PROSITE" id="PS52039">
    <property type="entry name" value="TOPO_IA_2"/>
    <property type="match status" value="1"/>
</dbReference>
<dbReference type="InterPro" id="IPR003601">
    <property type="entry name" value="Topo_IA_2"/>
</dbReference>
<dbReference type="Gene3D" id="1.10.290.10">
    <property type="entry name" value="Topoisomerase I, domain 4"/>
    <property type="match status" value="1"/>
</dbReference>
<evidence type="ECO:0000256" key="5">
    <source>
        <dbReference type="ARBA" id="ARBA00022737"/>
    </source>
</evidence>
<evidence type="ECO:0000256" key="2">
    <source>
        <dbReference type="ARBA" id="ARBA00001946"/>
    </source>
</evidence>
<keyword evidence="9 12" id="KW-0799">Topoisomerase</keyword>
<keyword evidence="4" id="KW-0479">Metal-binding</keyword>
<dbReference type="InterPro" id="IPR013498">
    <property type="entry name" value="Topo_IA_Znf"/>
</dbReference>
<comment type="caution">
    <text evidence="12">Lacks conserved residue(s) required for the propagation of feature annotation.</text>
</comment>
<comment type="caution">
    <text evidence="15">The sequence shown here is derived from an EMBL/GenBank/DDBJ whole genome shotgun (WGS) entry which is preliminary data.</text>
</comment>
<evidence type="ECO:0000256" key="1">
    <source>
        <dbReference type="ARBA" id="ARBA00000213"/>
    </source>
</evidence>
<dbReference type="GO" id="GO:0003917">
    <property type="term" value="F:DNA topoisomerase type I (single strand cut, ATP-independent) activity"/>
    <property type="evidence" value="ECO:0007669"/>
    <property type="project" value="UniProtKB-UniRule"/>
</dbReference>
<dbReference type="InterPro" id="IPR005739">
    <property type="entry name" value="TopoI_arch"/>
</dbReference>
<dbReference type="InterPro" id="IPR023406">
    <property type="entry name" value="Topo_IA_AS"/>
</dbReference>
<comment type="subunit">
    <text evidence="12">Monomer.</text>
</comment>
<keyword evidence="10 12" id="KW-0238">DNA-binding</keyword>
<dbReference type="Gene3D" id="3.30.65.10">
    <property type="entry name" value="Bacterial Topoisomerase I, domain 1"/>
    <property type="match status" value="1"/>
</dbReference>
<dbReference type="SMART" id="SM00493">
    <property type="entry name" value="TOPRIM"/>
    <property type="match status" value="1"/>
</dbReference>
<dbReference type="EC" id="5.6.2.1" evidence="12"/>
<dbReference type="PANTHER" id="PTHR11390">
    <property type="entry name" value="PROKARYOTIC DNA TOPOISOMERASE"/>
    <property type="match status" value="1"/>
</dbReference>
<evidence type="ECO:0000256" key="7">
    <source>
        <dbReference type="ARBA" id="ARBA00022833"/>
    </source>
</evidence>
<protein>
    <recommendedName>
        <fullName evidence="12">DNA topoisomerase 1</fullName>
        <ecNumber evidence="12">5.6.2.1</ecNumber>
    </recommendedName>
    <alternativeName>
        <fullName evidence="12">DNA topoisomerase I</fullName>
    </alternativeName>
</protein>
<dbReference type="InterPro" id="IPR013826">
    <property type="entry name" value="Topo_IA_cen_sub3"/>
</dbReference>
<feature type="site" description="Interaction with DNA" evidence="12">
    <location>
        <position position="52"/>
    </location>
</feature>
<dbReference type="InterPro" id="IPR034144">
    <property type="entry name" value="TOPRIM_TopoIII"/>
</dbReference>
<dbReference type="Gene3D" id="3.40.50.140">
    <property type="match status" value="1"/>
</dbReference>
<gene>
    <name evidence="12" type="primary">topA</name>
    <name evidence="15" type="ORF">HA237_02105</name>
</gene>
<keyword evidence="5" id="KW-0677">Repeat</keyword>
<evidence type="ECO:0000313" key="15">
    <source>
        <dbReference type="EMBL" id="HIH08143.1"/>
    </source>
</evidence>
<dbReference type="Pfam" id="PF01396">
    <property type="entry name" value="Zn_ribbon_Top1"/>
    <property type="match status" value="2"/>
</dbReference>
<feature type="region of interest" description="Interaction with DNA" evidence="12">
    <location>
        <begin position="193"/>
        <end position="198"/>
    </location>
</feature>
<dbReference type="Pfam" id="PF01131">
    <property type="entry name" value="Topoisom_bac"/>
    <property type="match status" value="1"/>
</dbReference>
<dbReference type="Gene3D" id="2.70.20.10">
    <property type="entry name" value="Topoisomerase I, domain 3"/>
    <property type="match status" value="1"/>
</dbReference>
<dbReference type="InterPro" id="IPR003602">
    <property type="entry name" value="Topo_IA_DNA-bd_dom"/>
</dbReference>
<feature type="domain" description="Topo IA-type catalytic" evidence="14">
    <location>
        <begin position="155"/>
        <end position="567"/>
    </location>
</feature>
<feature type="domain" description="Toprim" evidence="13">
    <location>
        <begin position="1"/>
        <end position="137"/>
    </location>
</feature>
<comment type="function">
    <text evidence="12">Releases the supercoiling and torsional tension of DNA, which is introduced during the DNA replication and transcription, by transiently cleaving and rejoining one strand of the DNA duplex. Introduces a single-strand break via transesterification at a target site in duplex DNA. The scissile phosphodiester is attacked by the catalytic tyrosine of the enzyme, resulting in the formation of a DNA-(5'-phosphotyrosyl)-enzyme intermediate and the expulsion of a 3'-OH DNA strand. The free DNA strand then undergoes passage around the unbroken strand, thus removing DNA supercoils. Finally, in the religation step, the DNA 3'-OH attacks the covalent intermediate to expel the active-site tyrosine and restore the DNA phosphodiester backbone.</text>
</comment>
<dbReference type="InterPro" id="IPR013824">
    <property type="entry name" value="Topo_IA_cen_sub1"/>
</dbReference>
<dbReference type="InterPro" id="IPR000380">
    <property type="entry name" value="Topo_IA"/>
</dbReference>
<dbReference type="GO" id="GO:0003677">
    <property type="term" value="F:DNA binding"/>
    <property type="evidence" value="ECO:0007669"/>
    <property type="project" value="UniProtKB-KW"/>
</dbReference>
<sequence>MKMIISEKAIAGRRIASILAGKEVPATASGKAIIFSFKRAEQDWVVVPLRGHIVDVDFPKKYSYWLGTDLKKLATAEIEYLTKEKVIASALKSLGEKADEVIIATDADREGESIGVEALNIVKQSKPKIAVKRAYFSAITQKDIEDAFAKLAKVDFNFADSADSRREIDLLWGAVLTRFLSLVSGQLGKDFLSAGRVQTPVLAILVKREKERNAFKSKKYWVVSALFEKDSKNFETEHKNGQMWDKETAEKIMEKKSERGIVKSISRKKRVLARPTPFNTTNFLRAATAIGMSVGEAMNHAEFLYQQGYTSYPRTDNTHYPPTIDLKQILDEMVKVNEFSHLVGEILSRGKLVPSAGEKASKDHPPIHPVSAAPKSKLSERQWKIYELIVRRFLATLSEDAETENQSVEIHVNGEPFIARGQLILKAGWKDVYPYSKITEVILPEMLEGDEVKLLKMNLLEKETVPPPRYSQSSLIKLMEDLNLGTKATRHEILQKLYARHYIAGLKAMEPNQVAFAVIDSLDKYAKRVTEPKMTAELEKEMDLVAAGKKSKKEVVDESRDFLGIILEDMLKNKNNVGSDLRKALQADSVIGTCDKCGKGQLRKLKSKNGKWFLACNRYPDCMNTYPLPQKGKIVSTDKLCEQCGKPVIKVFGKRYRYEMCIFPQCPSKADWKKAGEKKLENTVKKKDSEAISTAVIQKPKQ</sequence>
<dbReference type="NCBIfam" id="NF005555">
    <property type="entry name" value="PRK07220.1"/>
    <property type="match status" value="1"/>
</dbReference>
<dbReference type="FunFam" id="1.10.290.10:FF:000003">
    <property type="entry name" value="DNA topoisomerase"/>
    <property type="match status" value="1"/>
</dbReference>
<dbReference type="GO" id="GO:0005694">
    <property type="term" value="C:chromosome"/>
    <property type="evidence" value="ECO:0007669"/>
    <property type="project" value="InterPro"/>
</dbReference>
<dbReference type="GO" id="GO:0006310">
    <property type="term" value="P:DNA recombination"/>
    <property type="evidence" value="ECO:0007669"/>
    <property type="project" value="TreeGrafter"/>
</dbReference>
<evidence type="ECO:0000256" key="3">
    <source>
        <dbReference type="ARBA" id="ARBA00009446"/>
    </source>
</evidence>
<dbReference type="GO" id="GO:0008270">
    <property type="term" value="F:zinc ion binding"/>
    <property type="evidence" value="ECO:0007669"/>
    <property type="project" value="UniProtKB-KW"/>
</dbReference>
<feature type="site" description="Interaction with DNA" evidence="12">
    <location>
        <position position="500"/>
    </location>
</feature>
<dbReference type="NCBIfam" id="TIGR01057">
    <property type="entry name" value="topA_arch"/>
    <property type="match status" value="1"/>
</dbReference>
<dbReference type="InterPro" id="IPR028612">
    <property type="entry name" value="Topoisom_1_IA"/>
</dbReference>
<dbReference type="PROSITE" id="PS00396">
    <property type="entry name" value="TOPO_IA_1"/>
    <property type="match status" value="1"/>
</dbReference>
<comment type="similarity">
    <text evidence="3 12">Belongs to the type IA topoisomerase family.</text>
</comment>
<proteinExistence type="inferred from homology"/>
<organism evidence="15 16">
    <name type="scientific">Candidatus Iainarchaeum sp</name>
    <dbReference type="NCBI Taxonomy" id="3101447"/>
    <lineage>
        <taxon>Archaea</taxon>
        <taxon>Candidatus Iainarchaeota</taxon>
        <taxon>Candidatus Iainarchaeia</taxon>
        <taxon>Candidatus Iainarchaeales</taxon>
        <taxon>Candidatus Iainarchaeaceae</taxon>
        <taxon>Candidatus Iainarchaeum</taxon>
    </lineage>
</organism>
<dbReference type="Gene3D" id="1.10.460.10">
    <property type="entry name" value="Topoisomerase I, domain 2"/>
    <property type="match status" value="1"/>
</dbReference>
<feature type="site" description="Interaction with DNA" evidence="12">
    <location>
        <position position="169"/>
    </location>
</feature>
<accession>A0A7J4IRJ9</accession>
<evidence type="ECO:0000256" key="6">
    <source>
        <dbReference type="ARBA" id="ARBA00022771"/>
    </source>
</evidence>
<feature type="site" description="Interaction with DNA" evidence="12">
    <location>
        <position position="166"/>
    </location>
</feature>
<evidence type="ECO:0000256" key="4">
    <source>
        <dbReference type="ARBA" id="ARBA00022723"/>
    </source>
</evidence>
<keyword evidence="8" id="KW-0460">Magnesium</keyword>
<name>A0A7J4IRJ9_9ARCH</name>
<dbReference type="AlphaFoldDB" id="A0A7J4IRJ9"/>
<dbReference type="PANTHER" id="PTHR11390:SF26">
    <property type="entry name" value="DNA TOPOISOMERASE 1"/>
    <property type="match status" value="1"/>
</dbReference>
<dbReference type="GO" id="GO:0006281">
    <property type="term" value="P:DNA repair"/>
    <property type="evidence" value="ECO:0007669"/>
    <property type="project" value="TreeGrafter"/>
</dbReference>
<dbReference type="PRINTS" id="PR00417">
    <property type="entry name" value="PRTPISMRASEI"/>
</dbReference>
<dbReference type="SUPFAM" id="SSF56712">
    <property type="entry name" value="Prokaryotic type I DNA topoisomerase"/>
    <property type="match status" value="1"/>
</dbReference>
<dbReference type="InterPro" id="IPR013825">
    <property type="entry name" value="Topo_IA_cen_sub2"/>
</dbReference>
<keyword evidence="11 12" id="KW-0413">Isomerase</keyword>
<dbReference type="EMBL" id="DUFG01000013">
    <property type="protein sequence ID" value="HIH08143.1"/>
    <property type="molecule type" value="Genomic_DNA"/>
</dbReference>
<evidence type="ECO:0000256" key="10">
    <source>
        <dbReference type="ARBA" id="ARBA00023125"/>
    </source>
</evidence>
<evidence type="ECO:0000313" key="16">
    <source>
        <dbReference type="Proteomes" id="UP000577419"/>
    </source>
</evidence>
<comment type="catalytic activity">
    <reaction evidence="1 12">
        <text>ATP-independent breakage of single-stranded DNA, followed by passage and rejoining.</text>
        <dbReference type="EC" id="5.6.2.1"/>
    </reaction>
</comment>
<feature type="site" description="Interaction with DNA" evidence="12">
    <location>
        <position position="314"/>
    </location>
</feature>
<dbReference type="SMART" id="SM00437">
    <property type="entry name" value="TOP1Ac"/>
    <property type="match status" value="1"/>
</dbReference>
<dbReference type="HAMAP" id="MF_00952">
    <property type="entry name" value="Topoisom_1_prok"/>
    <property type="match status" value="1"/>
</dbReference>
<keyword evidence="6" id="KW-0863">Zinc-finger</keyword>
<dbReference type="CDD" id="cd03362">
    <property type="entry name" value="TOPRIM_TopoIA_TopoIII"/>
    <property type="match status" value="1"/>
</dbReference>
<dbReference type="SMART" id="SM00436">
    <property type="entry name" value="TOP1Bc"/>
    <property type="match status" value="1"/>
</dbReference>
<feature type="active site" description="O-(5'-phospho-DNA)-tyrosine intermediate" evidence="12">
    <location>
        <position position="312"/>
    </location>
</feature>
<evidence type="ECO:0000256" key="9">
    <source>
        <dbReference type="ARBA" id="ARBA00023029"/>
    </source>
</evidence>
<dbReference type="GO" id="GO:0006265">
    <property type="term" value="P:DNA topological change"/>
    <property type="evidence" value="ECO:0007669"/>
    <property type="project" value="UniProtKB-UniRule"/>
</dbReference>
<keyword evidence="7" id="KW-0862">Zinc</keyword>
<reference evidence="16" key="1">
    <citation type="journal article" date="2020" name="bioRxiv">
        <title>A rank-normalized archaeal taxonomy based on genome phylogeny resolves widespread incomplete and uneven classifications.</title>
        <authorList>
            <person name="Rinke C."/>
            <person name="Chuvochina M."/>
            <person name="Mussig A.J."/>
            <person name="Chaumeil P.-A."/>
            <person name="Waite D.W."/>
            <person name="Whitman W.B."/>
            <person name="Parks D.H."/>
            <person name="Hugenholtz P."/>
        </authorList>
    </citation>
    <scope>NUCLEOTIDE SEQUENCE [LARGE SCALE GENOMIC DNA]</scope>
</reference>
<dbReference type="Pfam" id="PF01751">
    <property type="entry name" value="Toprim"/>
    <property type="match status" value="1"/>
</dbReference>
<dbReference type="PROSITE" id="PS50880">
    <property type="entry name" value="TOPRIM"/>
    <property type="match status" value="1"/>
</dbReference>
<comment type="cofactor">
    <cofactor evidence="2">
        <name>Mg(2+)</name>
        <dbReference type="ChEBI" id="CHEBI:18420"/>
    </cofactor>
</comment>
<evidence type="ECO:0000259" key="13">
    <source>
        <dbReference type="PROSITE" id="PS50880"/>
    </source>
</evidence>
<evidence type="ECO:0000256" key="11">
    <source>
        <dbReference type="ARBA" id="ARBA00023235"/>
    </source>
</evidence>
<dbReference type="Proteomes" id="UP000577419">
    <property type="component" value="Unassembled WGS sequence"/>
</dbReference>
<dbReference type="InterPro" id="IPR013497">
    <property type="entry name" value="Topo_IA_cen"/>
</dbReference>
<dbReference type="CDD" id="cd00186">
    <property type="entry name" value="TOP1Ac"/>
    <property type="match status" value="1"/>
</dbReference>
<evidence type="ECO:0000256" key="12">
    <source>
        <dbReference type="HAMAP-Rule" id="MF_00952"/>
    </source>
</evidence>
<dbReference type="InterPro" id="IPR023405">
    <property type="entry name" value="Topo_IA_core_domain"/>
</dbReference>